<proteinExistence type="predicted"/>
<gene>
    <name evidence="5" type="ORF">AQS70_01945</name>
</gene>
<keyword evidence="3" id="KW-0804">Transcription</keyword>
<dbReference type="RefSeq" id="WP_055102945.1">
    <property type="nucleotide sequence ID" value="NZ_LLWH01000165.1"/>
</dbReference>
<keyword evidence="1" id="KW-0805">Transcription regulation</keyword>
<reference evidence="5 6" key="1">
    <citation type="submission" date="2015-10" db="EMBL/GenBank/DDBJ databases">
        <title>Pseudomonas helleri sp. nov. and Pseudomonas weihenstephanensis sp. nov., isolated from raw cows milk.</title>
        <authorList>
            <person name="Von Neubeck M."/>
            <person name="Huptas C."/>
            <person name="Wenning M."/>
            <person name="Scherer S."/>
        </authorList>
    </citation>
    <scope>NUCLEOTIDE SEQUENCE [LARGE SCALE GENOMIC DNA]</scope>
    <source>
        <strain evidence="5 6">BSTT44</strain>
    </source>
</reference>
<dbReference type="CDD" id="cd01392">
    <property type="entry name" value="HTH_LacI"/>
    <property type="match status" value="1"/>
</dbReference>
<dbReference type="STRING" id="1563157.AQS70_01945"/>
<evidence type="ECO:0000256" key="3">
    <source>
        <dbReference type="ARBA" id="ARBA00023163"/>
    </source>
</evidence>
<sequence length="295" mass="31503">MTKRYATLDDVAKAAGLSRAQVSRALSGKPGVLPQTLERIQAVAAQLDYKPNLAARSLVSARSSIVGLVIGDPNNPFHIQLAQAVDQHLSAAGFDPVVSLRAVYIGSKRINHPRVTTIAVDDETAVRMAITHLINLGHRHIAHLGGGSEASARQRTQVYCKTMREAGLKPRFFRGSHDAASGRRGVDLLFAEGPAPTAIFASNDFIALGVMDRLKGMGLSVPEDVSVVGFDDVPAAASEVFSLSTLRQDTDQQARTAVAALVTLINNPNTESTRKVMPVELILRRSSAAPKRSAD</sequence>
<dbReference type="PANTHER" id="PTHR30146:SF109">
    <property type="entry name" value="HTH-TYPE TRANSCRIPTIONAL REGULATOR GALS"/>
    <property type="match status" value="1"/>
</dbReference>
<dbReference type="SUPFAM" id="SSF53822">
    <property type="entry name" value="Periplasmic binding protein-like I"/>
    <property type="match status" value="1"/>
</dbReference>
<dbReference type="Gene3D" id="1.10.260.40">
    <property type="entry name" value="lambda repressor-like DNA-binding domains"/>
    <property type="match status" value="1"/>
</dbReference>
<dbReference type="AlphaFoldDB" id="A0A0Q0XTD2"/>
<name>A0A0Q0XTD2_9PSED</name>
<keyword evidence="6" id="KW-1185">Reference proteome</keyword>
<comment type="caution">
    <text evidence="5">The sequence shown here is derived from an EMBL/GenBank/DDBJ whole genome shotgun (WGS) entry which is preliminary data.</text>
</comment>
<dbReference type="InterPro" id="IPR010982">
    <property type="entry name" value="Lambda_DNA-bd_dom_sf"/>
</dbReference>
<evidence type="ECO:0000313" key="5">
    <source>
        <dbReference type="EMBL" id="KQB53534.1"/>
    </source>
</evidence>
<dbReference type="PROSITE" id="PS50932">
    <property type="entry name" value="HTH_LACI_2"/>
    <property type="match status" value="1"/>
</dbReference>
<keyword evidence="2" id="KW-0238">DNA-binding</keyword>
<evidence type="ECO:0000256" key="2">
    <source>
        <dbReference type="ARBA" id="ARBA00023125"/>
    </source>
</evidence>
<dbReference type="SUPFAM" id="SSF47413">
    <property type="entry name" value="lambda repressor-like DNA-binding domains"/>
    <property type="match status" value="1"/>
</dbReference>
<dbReference type="Proteomes" id="UP000050342">
    <property type="component" value="Unassembled WGS sequence"/>
</dbReference>
<dbReference type="CDD" id="cd06267">
    <property type="entry name" value="PBP1_LacI_sugar_binding-like"/>
    <property type="match status" value="1"/>
</dbReference>
<accession>A0A0Q0XTD2</accession>
<protein>
    <submittedName>
        <fullName evidence="5">LacI family transcriptional regulator</fullName>
    </submittedName>
</protein>
<dbReference type="Pfam" id="PF00356">
    <property type="entry name" value="LacI"/>
    <property type="match status" value="1"/>
</dbReference>
<dbReference type="Pfam" id="PF13377">
    <property type="entry name" value="Peripla_BP_3"/>
    <property type="match status" value="1"/>
</dbReference>
<evidence type="ECO:0000313" key="6">
    <source>
        <dbReference type="Proteomes" id="UP000050342"/>
    </source>
</evidence>
<dbReference type="Gene3D" id="3.40.50.2300">
    <property type="match status" value="2"/>
</dbReference>
<feature type="domain" description="HTH lacI-type" evidence="4">
    <location>
        <begin position="6"/>
        <end position="60"/>
    </location>
</feature>
<evidence type="ECO:0000256" key="1">
    <source>
        <dbReference type="ARBA" id="ARBA00023015"/>
    </source>
</evidence>
<dbReference type="OrthoDB" id="5621819at2"/>
<dbReference type="GO" id="GO:0000976">
    <property type="term" value="F:transcription cis-regulatory region binding"/>
    <property type="evidence" value="ECO:0007669"/>
    <property type="project" value="TreeGrafter"/>
</dbReference>
<dbReference type="InterPro" id="IPR046335">
    <property type="entry name" value="LacI/GalR-like_sensor"/>
</dbReference>
<dbReference type="GO" id="GO:0003700">
    <property type="term" value="F:DNA-binding transcription factor activity"/>
    <property type="evidence" value="ECO:0007669"/>
    <property type="project" value="TreeGrafter"/>
</dbReference>
<dbReference type="InterPro" id="IPR028082">
    <property type="entry name" value="Peripla_BP_I"/>
</dbReference>
<dbReference type="PANTHER" id="PTHR30146">
    <property type="entry name" value="LACI-RELATED TRANSCRIPTIONAL REPRESSOR"/>
    <property type="match status" value="1"/>
</dbReference>
<organism evidence="5 6">
    <name type="scientific">Pseudomonas endophytica</name>
    <dbReference type="NCBI Taxonomy" id="1563157"/>
    <lineage>
        <taxon>Bacteria</taxon>
        <taxon>Pseudomonadati</taxon>
        <taxon>Pseudomonadota</taxon>
        <taxon>Gammaproteobacteria</taxon>
        <taxon>Pseudomonadales</taxon>
        <taxon>Pseudomonadaceae</taxon>
        <taxon>Pseudomonas</taxon>
    </lineage>
</organism>
<dbReference type="SMART" id="SM00354">
    <property type="entry name" value="HTH_LACI"/>
    <property type="match status" value="1"/>
</dbReference>
<evidence type="ECO:0000259" key="4">
    <source>
        <dbReference type="PROSITE" id="PS50932"/>
    </source>
</evidence>
<dbReference type="InterPro" id="IPR000843">
    <property type="entry name" value="HTH_LacI"/>
</dbReference>
<dbReference type="EMBL" id="LLWH01000165">
    <property type="protein sequence ID" value="KQB53534.1"/>
    <property type="molecule type" value="Genomic_DNA"/>
</dbReference>